<dbReference type="EMBL" id="JAPFFF010000002">
    <property type="protein sequence ID" value="KAK8896386.1"/>
    <property type="molecule type" value="Genomic_DNA"/>
</dbReference>
<organism evidence="1 2">
    <name type="scientific">Tritrichomonas musculus</name>
    <dbReference type="NCBI Taxonomy" id="1915356"/>
    <lineage>
        <taxon>Eukaryota</taxon>
        <taxon>Metamonada</taxon>
        <taxon>Parabasalia</taxon>
        <taxon>Tritrichomonadida</taxon>
        <taxon>Tritrichomonadidae</taxon>
        <taxon>Tritrichomonas</taxon>
    </lineage>
</organism>
<name>A0ABR2L0A1_9EUKA</name>
<comment type="caution">
    <text evidence="1">The sequence shown here is derived from an EMBL/GenBank/DDBJ whole genome shotgun (WGS) entry which is preliminary data.</text>
</comment>
<protein>
    <submittedName>
        <fullName evidence="1">Uncharacterized protein</fullName>
    </submittedName>
</protein>
<reference evidence="1 2" key="1">
    <citation type="submission" date="2024-04" db="EMBL/GenBank/DDBJ databases">
        <title>Tritrichomonas musculus Genome.</title>
        <authorList>
            <person name="Alves-Ferreira E."/>
            <person name="Grigg M."/>
            <person name="Lorenzi H."/>
            <person name="Galac M."/>
        </authorList>
    </citation>
    <scope>NUCLEOTIDE SEQUENCE [LARGE SCALE GENOMIC DNA]</scope>
    <source>
        <strain evidence="1 2">EAF2021</strain>
    </source>
</reference>
<dbReference type="Proteomes" id="UP001470230">
    <property type="component" value="Unassembled WGS sequence"/>
</dbReference>
<gene>
    <name evidence="1" type="ORF">M9Y10_014284</name>
</gene>
<evidence type="ECO:0000313" key="2">
    <source>
        <dbReference type="Proteomes" id="UP001470230"/>
    </source>
</evidence>
<keyword evidence="2" id="KW-1185">Reference proteome</keyword>
<accession>A0ABR2L0A1</accession>
<evidence type="ECO:0000313" key="1">
    <source>
        <dbReference type="EMBL" id="KAK8896386.1"/>
    </source>
</evidence>
<proteinExistence type="predicted"/>
<sequence>MFQKSLDKVDWENGEYKLETTKEMNEVIDAYSKIGLPKPRVSKRLTPNSYWASVFSYIWHFFWNQYYTNVNQLRKLTDYLSSTNVMFAVLYDQPALLATEAKIRRKIIYPDWILYKKVNSGEYNTVVE</sequence>